<evidence type="ECO:0000256" key="13">
    <source>
        <dbReference type="RuleBase" id="RU003983"/>
    </source>
</evidence>
<evidence type="ECO:0000256" key="9">
    <source>
        <dbReference type="ARBA" id="ARBA00023049"/>
    </source>
</evidence>
<dbReference type="GO" id="GO:0004222">
    <property type="term" value="F:metalloendopeptidase activity"/>
    <property type="evidence" value="ECO:0007669"/>
    <property type="project" value="InterPro"/>
</dbReference>
<feature type="domain" description="CAAX prenyl protease 1 N-terminal" evidence="16">
    <location>
        <begin position="26"/>
        <end position="201"/>
    </location>
</feature>
<dbReference type="Pfam" id="PF01435">
    <property type="entry name" value="Peptidase_M48"/>
    <property type="match status" value="1"/>
</dbReference>
<evidence type="ECO:0000256" key="12">
    <source>
        <dbReference type="PIRSR" id="PIRSR627057-2"/>
    </source>
</evidence>
<reference evidence="17" key="1">
    <citation type="submission" date="2008-06" db="EMBL/GenBank/DDBJ databases">
        <title>Complete sequence of Chlorobium phaeobacteroides BS1.</title>
        <authorList>
            <consortium name="US DOE Joint Genome Institute"/>
            <person name="Lucas S."/>
            <person name="Copeland A."/>
            <person name="Lapidus A."/>
            <person name="Glavina del Rio T."/>
            <person name="Dalin E."/>
            <person name="Tice H."/>
            <person name="Bruce D."/>
            <person name="Goodwin L."/>
            <person name="Pitluck S."/>
            <person name="Schmutz J."/>
            <person name="Larimer F."/>
            <person name="Land M."/>
            <person name="Hauser L."/>
            <person name="Kyrpides N."/>
            <person name="Ovchinnikova G."/>
            <person name="Li T."/>
            <person name="Liu Z."/>
            <person name="Zhao F."/>
            <person name="Overmann J."/>
            <person name="Bryant D.A."/>
            <person name="Richardson P."/>
        </authorList>
    </citation>
    <scope>NUCLEOTIDE SEQUENCE [LARGE SCALE GENOMIC DNA]</scope>
    <source>
        <strain evidence="17">BS1</strain>
    </source>
</reference>
<evidence type="ECO:0000256" key="7">
    <source>
        <dbReference type="ARBA" id="ARBA00022833"/>
    </source>
</evidence>
<keyword evidence="4 12" id="KW-0479">Metal-binding</keyword>
<evidence type="ECO:0000256" key="4">
    <source>
        <dbReference type="ARBA" id="ARBA00022723"/>
    </source>
</evidence>
<accession>B3EKW0</accession>
<dbReference type="OrthoDB" id="9781930at2"/>
<feature type="binding site" evidence="12">
    <location>
        <position position="352"/>
    </location>
    <ligand>
        <name>Zn(2+)</name>
        <dbReference type="ChEBI" id="CHEBI:29105"/>
        <note>catalytic</note>
    </ligand>
</feature>
<keyword evidence="6" id="KW-0256">Endoplasmic reticulum</keyword>
<gene>
    <name evidence="17" type="ordered locus">Cphamn1_1728</name>
</gene>
<feature type="transmembrane region" description="Helical" evidence="14">
    <location>
        <begin position="146"/>
        <end position="165"/>
    </location>
</feature>
<feature type="transmembrane region" description="Helical" evidence="14">
    <location>
        <begin position="99"/>
        <end position="125"/>
    </location>
</feature>
<keyword evidence="7 12" id="KW-0862">Zinc</keyword>
<dbReference type="CDD" id="cd07343">
    <property type="entry name" value="M48A_Zmpste24p_like"/>
    <property type="match status" value="1"/>
</dbReference>
<dbReference type="FunFam" id="3.30.2010.10:FF:000002">
    <property type="entry name" value="CAAX prenyl protease"/>
    <property type="match status" value="1"/>
</dbReference>
<feature type="active site" evidence="11">
    <location>
        <position position="275"/>
    </location>
</feature>
<feature type="binding site" evidence="12">
    <location>
        <position position="274"/>
    </location>
    <ligand>
        <name>Zn(2+)</name>
        <dbReference type="ChEBI" id="CHEBI:29105"/>
        <note>catalytic</note>
    </ligand>
</feature>
<keyword evidence="10 14" id="KW-0472">Membrane</keyword>
<evidence type="ECO:0000259" key="15">
    <source>
        <dbReference type="Pfam" id="PF01435"/>
    </source>
</evidence>
<evidence type="ECO:0000313" key="17">
    <source>
        <dbReference type="EMBL" id="ACE04646.1"/>
    </source>
</evidence>
<dbReference type="InterPro" id="IPR027057">
    <property type="entry name" value="CAXX_Prtase_1"/>
</dbReference>
<comment type="cofactor">
    <cofactor evidence="12 13">
        <name>Zn(2+)</name>
        <dbReference type="ChEBI" id="CHEBI:29105"/>
    </cofactor>
    <text evidence="12 13">Binds 1 zinc ion per subunit.</text>
</comment>
<evidence type="ECO:0000256" key="5">
    <source>
        <dbReference type="ARBA" id="ARBA00022801"/>
    </source>
</evidence>
<dbReference type="HOGENOM" id="CLU_025947_3_3_10"/>
<dbReference type="eggNOG" id="COG0501">
    <property type="taxonomic scope" value="Bacteria"/>
</dbReference>
<feature type="transmembrane region" description="Helical" evidence="14">
    <location>
        <begin position="284"/>
        <end position="302"/>
    </location>
</feature>
<feature type="transmembrane region" description="Helical" evidence="14">
    <location>
        <begin position="322"/>
        <end position="344"/>
    </location>
</feature>
<keyword evidence="5 13" id="KW-0378">Hydrolase</keyword>
<proteinExistence type="inferred from homology"/>
<comment type="similarity">
    <text evidence="13">Belongs to the peptidase M48 family.</text>
</comment>
<dbReference type="PANTHER" id="PTHR10120">
    <property type="entry name" value="CAAX PRENYL PROTEASE 1"/>
    <property type="match status" value="1"/>
</dbReference>
<feature type="transmembrane region" description="Helical" evidence="14">
    <location>
        <begin position="6"/>
        <end position="22"/>
    </location>
</feature>
<feature type="transmembrane region" description="Helical" evidence="14">
    <location>
        <begin position="59"/>
        <end position="79"/>
    </location>
</feature>
<sequence>MNLYGIVILGTLFGTFILKLVSDVMNLKAAGADLPYEFQDVYDRDAYEQSQRYLRHTTVFSLVTAAFDLVVLLVFWFSGGFNFLDLLVRGAGFSPLVTGLFYIGVLLLLQALISLPFGVYHTFVLEEKFGFNKTSPVTFMADKVKAVFLALLLGTPVLAGLLWFFENSGSLAWLWAWAAVSLFGFLLQYIAPTLIMPLFNKFTPLEDGELKGAIMEYARSVDFPLTGIYVIDGSKRSSKANAFFTGFGKQKRIALFDTLVENHSVTEIVAVLAHEIGHYRKKHILISMWLSVVNMGVVFFLLSVFMNNRALFDAFFMDELSVYASLLFFSLLYSPVEFILSVFLQSLSRRHEFQADHFAVRTYSGGSTLAEALKKLSRKNLSNLTPHPLYVFLNYSHPPVLQRIARIRRSAQEAA</sequence>
<feature type="binding site" evidence="12">
    <location>
        <position position="278"/>
    </location>
    <ligand>
        <name>Zn(2+)</name>
        <dbReference type="ChEBI" id="CHEBI:29105"/>
        <note>catalytic</note>
    </ligand>
</feature>
<dbReference type="EC" id="3.4.24.84" evidence="17"/>
<evidence type="ECO:0000256" key="1">
    <source>
        <dbReference type="ARBA" id="ARBA00004477"/>
    </source>
</evidence>
<name>B3EKW0_CHLPB</name>
<comment type="subcellular location">
    <subcellularLocation>
        <location evidence="1">Endoplasmic reticulum membrane</location>
        <topology evidence="1">Multi-pass membrane protein</topology>
    </subcellularLocation>
</comment>
<feature type="domain" description="Peptidase M48" evidence="15">
    <location>
        <begin position="204"/>
        <end position="409"/>
    </location>
</feature>
<keyword evidence="9 13" id="KW-0482">Metalloprotease</keyword>
<keyword evidence="2 13" id="KW-0645">Protease</keyword>
<dbReference type="GO" id="GO:0071586">
    <property type="term" value="P:CAAX-box protein processing"/>
    <property type="evidence" value="ECO:0007669"/>
    <property type="project" value="InterPro"/>
</dbReference>
<evidence type="ECO:0000256" key="8">
    <source>
        <dbReference type="ARBA" id="ARBA00022989"/>
    </source>
</evidence>
<feature type="transmembrane region" description="Helical" evidence="14">
    <location>
        <begin position="171"/>
        <end position="191"/>
    </location>
</feature>
<dbReference type="EMBL" id="CP001101">
    <property type="protein sequence ID" value="ACE04646.1"/>
    <property type="molecule type" value="Genomic_DNA"/>
</dbReference>
<dbReference type="InterPro" id="IPR001915">
    <property type="entry name" value="Peptidase_M48"/>
</dbReference>
<evidence type="ECO:0000256" key="11">
    <source>
        <dbReference type="PIRSR" id="PIRSR627057-1"/>
    </source>
</evidence>
<protein>
    <submittedName>
        <fullName evidence="17">Ste24 endopeptidase</fullName>
        <ecNumber evidence="17">3.4.24.84</ecNumber>
    </submittedName>
</protein>
<evidence type="ECO:0000256" key="10">
    <source>
        <dbReference type="ARBA" id="ARBA00023136"/>
    </source>
</evidence>
<dbReference type="Pfam" id="PF16491">
    <property type="entry name" value="Peptidase_M48_N"/>
    <property type="match status" value="1"/>
</dbReference>
<evidence type="ECO:0000259" key="16">
    <source>
        <dbReference type="Pfam" id="PF16491"/>
    </source>
</evidence>
<dbReference type="GO" id="GO:0046872">
    <property type="term" value="F:metal ion binding"/>
    <property type="evidence" value="ECO:0007669"/>
    <property type="project" value="UniProtKB-KW"/>
</dbReference>
<dbReference type="Gene3D" id="3.30.2010.10">
    <property type="entry name" value="Metalloproteases ('zincins'), catalytic domain"/>
    <property type="match status" value="1"/>
</dbReference>
<evidence type="ECO:0000256" key="14">
    <source>
        <dbReference type="SAM" id="Phobius"/>
    </source>
</evidence>
<evidence type="ECO:0000256" key="6">
    <source>
        <dbReference type="ARBA" id="ARBA00022824"/>
    </source>
</evidence>
<dbReference type="STRING" id="331678.Cphamn1_1728"/>
<dbReference type="InterPro" id="IPR032456">
    <property type="entry name" value="Peptidase_M48_N"/>
</dbReference>
<dbReference type="AlphaFoldDB" id="B3EKW0"/>
<feature type="active site" description="Proton donor" evidence="11">
    <location>
        <position position="356"/>
    </location>
</feature>
<dbReference type="KEGG" id="cpb:Cphamn1_1728"/>
<evidence type="ECO:0000256" key="3">
    <source>
        <dbReference type="ARBA" id="ARBA00022692"/>
    </source>
</evidence>
<organism evidence="17">
    <name type="scientific">Chlorobium phaeobacteroides (strain BS1)</name>
    <dbReference type="NCBI Taxonomy" id="331678"/>
    <lineage>
        <taxon>Bacteria</taxon>
        <taxon>Pseudomonadati</taxon>
        <taxon>Chlorobiota</taxon>
        <taxon>Chlorobiia</taxon>
        <taxon>Chlorobiales</taxon>
        <taxon>Chlorobiaceae</taxon>
        <taxon>Chlorobium/Pelodictyon group</taxon>
        <taxon>Chlorobium</taxon>
    </lineage>
</organism>
<keyword evidence="3 14" id="KW-0812">Transmembrane</keyword>
<keyword evidence="8 14" id="KW-1133">Transmembrane helix</keyword>
<evidence type="ECO:0000256" key="2">
    <source>
        <dbReference type="ARBA" id="ARBA00022670"/>
    </source>
</evidence>